<gene>
    <name evidence="5" type="ORF">N7G274_005505</name>
</gene>
<protein>
    <recommendedName>
        <fullName evidence="4">RecA family profile 1 domain-containing protein</fullName>
    </recommendedName>
</protein>
<evidence type="ECO:0000256" key="2">
    <source>
        <dbReference type="ARBA" id="ARBA00022840"/>
    </source>
</evidence>
<evidence type="ECO:0000256" key="1">
    <source>
        <dbReference type="ARBA" id="ARBA00022741"/>
    </source>
</evidence>
<dbReference type="PANTHER" id="PTHR22942">
    <property type="entry name" value="RECA/RAD51/RADA DNA STRAND-PAIRING FAMILY MEMBER"/>
    <property type="match status" value="1"/>
</dbReference>
<dbReference type="SUPFAM" id="SSF52540">
    <property type="entry name" value="P-loop containing nucleoside triphosphate hydrolases"/>
    <property type="match status" value="1"/>
</dbReference>
<dbReference type="Gene3D" id="3.40.50.300">
    <property type="entry name" value="P-loop containing nucleotide triphosphate hydrolases"/>
    <property type="match status" value="1"/>
</dbReference>
<keyword evidence="6" id="KW-1185">Reference proteome</keyword>
<keyword evidence="2" id="KW-0067">ATP-binding</keyword>
<dbReference type="EMBL" id="JBEFKJ010000016">
    <property type="protein sequence ID" value="KAL2041721.1"/>
    <property type="molecule type" value="Genomic_DNA"/>
</dbReference>
<evidence type="ECO:0000313" key="5">
    <source>
        <dbReference type="EMBL" id="KAL2041721.1"/>
    </source>
</evidence>
<feature type="region of interest" description="Disordered" evidence="3">
    <location>
        <begin position="292"/>
        <end position="325"/>
    </location>
</feature>
<keyword evidence="1" id="KW-0547">Nucleotide-binding</keyword>
<evidence type="ECO:0000259" key="4">
    <source>
        <dbReference type="PROSITE" id="PS50162"/>
    </source>
</evidence>
<comment type="caution">
    <text evidence="5">The sequence shown here is derived from an EMBL/GenBank/DDBJ whole genome shotgun (WGS) entry which is preliminary data.</text>
</comment>
<dbReference type="SMART" id="SM00382">
    <property type="entry name" value="AAA"/>
    <property type="match status" value="1"/>
</dbReference>
<evidence type="ECO:0000313" key="6">
    <source>
        <dbReference type="Proteomes" id="UP001590950"/>
    </source>
</evidence>
<dbReference type="Proteomes" id="UP001590950">
    <property type="component" value="Unassembled WGS sequence"/>
</dbReference>
<name>A0ABR4AA02_9LECA</name>
<proteinExistence type="predicted"/>
<dbReference type="InterPro" id="IPR027417">
    <property type="entry name" value="P-loop_NTPase"/>
</dbReference>
<evidence type="ECO:0000256" key="3">
    <source>
        <dbReference type="SAM" id="MobiDB-lite"/>
    </source>
</evidence>
<feature type="domain" description="RecA family profile 1" evidence="4">
    <location>
        <begin position="100"/>
        <end position="283"/>
    </location>
</feature>
<dbReference type="PROSITE" id="PS50162">
    <property type="entry name" value="RECA_2"/>
    <property type="match status" value="1"/>
</dbReference>
<feature type="compositionally biased region" description="Low complexity" evidence="3">
    <location>
        <begin position="292"/>
        <end position="313"/>
    </location>
</feature>
<accession>A0ABR4AA02</accession>
<dbReference type="InterPro" id="IPR020588">
    <property type="entry name" value="RecA_ATP-bd"/>
</dbReference>
<dbReference type="InterPro" id="IPR003593">
    <property type="entry name" value="AAA+_ATPase"/>
</dbReference>
<organism evidence="5 6">
    <name type="scientific">Stereocaulon virgatum</name>
    <dbReference type="NCBI Taxonomy" id="373712"/>
    <lineage>
        <taxon>Eukaryota</taxon>
        <taxon>Fungi</taxon>
        <taxon>Dikarya</taxon>
        <taxon>Ascomycota</taxon>
        <taxon>Pezizomycotina</taxon>
        <taxon>Lecanoromycetes</taxon>
        <taxon>OSLEUM clade</taxon>
        <taxon>Lecanoromycetidae</taxon>
        <taxon>Lecanorales</taxon>
        <taxon>Lecanorineae</taxon>
        <taxon>Stereocaulaceae</taxon>
        <taxon>Stereocaulon</taxon>
    </lineage>
</organism>
<sequence>MTDLLHTIPDFPTKLYTHLLPSLEKHLITTTDLLTLDALEIAKRAQLPLLDVRRLANHVIAILRGQLGLKNDNALNFENLGEKQADYGALKKSGREVTSQWSTISILDPTLDEALGGGVPTGYITEITGESGAGKTQLLLTLLLSAQLLPPHGLARPTLYISTEHPLPTTRLSQLLTTHPLLSTASTTNRANAPSLNRILTLNTPDLESQEHILTYQLPVALSRHNIGLIIIDSITANYRAERGSDKTAAALATRSAQLVKLGALLRSLAREHDCAIVVANQVADRFAPVSTTSRTSAASSGPSTIFSSSPISKGTQGNKEPTPSVLSLDHQQQFFTGWGSHPSSSSSSLSSSTLQTTNLKTPSLGLVWANQIACRIALIKERDYGTAGTGEEEVNVSGTGGGEWSSRRWRRWMRPVFAPWVEGKGGVEFEIWGGGVRAVGKVEGGGEGEDVG</sequence>
<feature type="compositionally biased region" description="Polar residues" evidence="3">
    <location>
        <begin position="314"/>
        <end position="325"/>
    </location>
</feature>
<dbReference type="Pfam" id="PF08423">
    <property type="entry name" value="Rad51"/>
    <property type="match status" value="1"/>
</dbReference>
<dbReference type="InterPro" id="IPR013632">
    <property type="entry name" value="Rad51_C"/>
</dbReference>
<dbReference type="PANTHER" id="PTHR22942:SF66">
    <property type="entry name" value="RE19845P"/>
    <property type="match status" value="1"/>
</dbReference>
<reference evidence="5 6" key="1">
    <citation type="submission" date="2024-09" db="EMBL/GenBank/DDBJ databases">
        <title>Rethinking Asexuality: The Enigmatic Case of Functional Sexual Genes in Lepraria (Stereocaulaceae).</title>
        <authorList>
            <person name="Doellman M."/>
            <person name="Sun Y."/>
            <person name="Barcenas-Pena A."/>
            <person name="Lumbsch H.T."/>
            <person name="Grewe F."/>
        </authorList>
    </citation>
    <scope>NUCLEOTIDE SEQUENCE [LARGE SCALE GENOMIC DNA]</scope>
    <source>
        <strain evidence="5 6">Mercado 3170</strain>
    </source>
</reference>